<dbReference type="Proteomes" id="UP000832041">
    <property type="component" value="Chromosome"/>
</dbReference>
<protein>
    <recommendedName>
        <fullName evidence="5">Mce-associated membrane protein</fullName>
    </recommendedName>
</protein>
<evidence type="ECO:0000313" key="3">
    <source>
        <dbReference type="EMBL" id="UPT22979.1"/>
    </source>
</evidence>
<keyword evidence="2" id="KW-0812">Transmembrane</keyword>
<feature type="region of interest" description="Disordered" evidence="1">
    <location>
        <begin position="33"/>
        <end position="63"/>
    </location>
</feature>
<keyword evidence="2" id="KW-1133">Transmembrane helix</keyword>
<evidence type="ECO:0000256" key="2">
    <source>
        <dbReference type="SAM" id="Phobius"/>
    </source>
</evidence>
<sequence>MPKPLSDGAQRLVFGVLIVVLVSFGIYWSVSGPGTSDPEQQEQTGEGDGNNAGGGDEADDPAVPLPTVAAEDMALADWLPFTEEEFVAAAAVAQAFAADYGTVDYSEPPEEYYDRLGRYAAEEYARTLTQSSGAEALWGERAEQEAVSTGRAAVESVRGFDEGSIIFVLRVQSITEGNDGESQNLGDFAVTMVREGGEWRVYDFQPADAGNLGGG</sequence>
<feature type="compositionally biased region" description="Polar residues" evidence="1">
    <location>
        <begin position="33"/>
        <end position="44"/>
    </location>
</feature>
<keyword evidence="2" id="KW-0472">Membrane</keyword>
<proteinExistence type="predicted"/>
<feature type="transmembrane region" description="Helical" evidence="2">
    <location>
        <begin position="12"/>
        <end position="30"/>
    </location>
</feature>
<keyword evidence="4" id="KW-1185">Reference proteome</keyword>
<gene>
    <name evidence="3" type="ORF">FOF52_20205</name>
</gene>
<evidence type="ECO:0000256" key="1">
    <source>
        <dbReference type="SAM" id="MobiDB-lite"/>
    </source>
</evidence>
<evidence type="ECO:0008006" key="5">
    <source>
        <dbReference type="Google" id="ProtNLM"/>
    </source>
</evidence>
<evidence type="ECO:0000313" key="4">
    <source>
        <dbReference type="Proteomes" id="UP000832041"/>
    </source>
</evidence>
<feature type="compositionally biased region" description="Gly residues" evidence="1">
    <location>
        <begin position="46"/>
        <end position="55"/>
    </location>
</feature>
<organism evidence="3 4">
    <name type="scientific">Thermobifida alba</name>
    <name type="common">Thermomonospora alba</name>
    <dbReference type="NCBI Taxonomy" id="53522"/>
    <lineage>
        <taxon>Bacteria</taxon>
        <taxon>Bacillati</taxon>
        <taxon>Actinomycetota</taxon>
        <taxon>Actinomycetes</taxon>
        <taxon>Streptosporangiales</taxon>
        <taxon>Nocardiopsidaceae</taxon>
        <taxon>Thermobifida</taxon>
    </lineage>
</organism>
<name>A0ABY4L692_THEAE</name>
<dbReference type="EMBL" id="CP051627">
    <property type="protein sequence ID" value="UPT22979.1"/>
    <property type="molecule type" value="Genomic_DNA"/>
</dbReference>
<accession>A0ABY4L692</accession>
<reference evidence="3 4" key="1">
    <citation type="submission" date="2020-04" db="EMBL/GenBank/DDBJ databases">
        <title>Thermobifida alba genome sequencing and assembly.</title>
        <authorList>
            <person name="Luzics S."/>
            <person name="Horvath B."/>
            <person name="Nagy I."/>
            <person name="Toth A."/>
            <person name="Nagy I."/>
            <person name="Kukolya J."/>
        </authorList>
    </citation>
    <scope>NUCLEOTIDE SEQUENCE [LARGE SCALE GENOMIC DNA]</scope>
    <source>
        <strain evidence="3 4">DSM 43795</strain>
    </source>
</reference>
<dbReference type="RefSeq" id="WP_248591496.1">
    <property type="nucleotide sequence ID" value="NZ_BAABEB010000011.1"/>
</dbReference>